<reference evidence="1 2" key="1">
    <citation type="journal article" date="2022" name="Genome Biol. Evol.">
        <title>The Spruce Budworm Genome: Reconstructing the Evolutionary History of Antifreeze Proteins.</title>
        <authorList>
            <person name="Beliveau C."/>
            <person name="Gagne P."/>
            <person name="Picq S."/>
            <person name="Vernygora O."/>
            <person name="Keeling C.I."/>
            <person name="Pinkney K."/>
            <person name="Doucet D."/>
            <person name="Wen F."/>
            <person name="Johnston J.S."/>
            <person name="Maaroufi H."/>
            <person name="Boyle B."/>
            <person name="Laroche J."/>
            <person name="Dewar K."/>
            <person name="Juretic N."/>
            <person name="Blackburn G."/>
            <person name="Nisole A."/>
            <person name="Brunet B."/>
            <person name="Brandao M."/>
            <person name="Lumley L."/>
            <person name="Duan J."/>
            <person name="Quan G."/>
            <person name="Lucarotti C.J."/>
            <person name="Roe A.D."/>
            <person name="Sperling F.A.H."/>
            <person name="Levesque R.C."/>
            <person name="Cusson M."/>
        </authorList>
    </citation>
    <scope>NUCLEOTIDE SEQUENCE [LARGE SCALE GENOMIC DNA]</scope>
    <source>
        <strain evidence="1">Glfc:IPQL:Cfum</strain>
    </source>
</reference>
<sequence>MVYLRRGQNASSPYQATVYIGGMQYGSGRGSSKRQAKSAAARASIHILIPEMRAELDAPQPEPDFTVQSPH</sequence>
<dbReference type="EMBL" id="CM046109">
    <property type="protein sequence ID" value="KAI8442508.1"/>
    <property type="molecule type" value="Genomic_DNA"/>
</dbReference>
<protein>
    <submittedName>
        <fullName evidence="1">Uncharacterized protein</fullName>
    </submittedName>
</protein>
<dbReference type="Proteomes" id="UP001064048">
    <property type="component" value="Chromosome 9"/>
</dbReference>
<proteinExistence type="predicted"/>
<keyword evidence="2" id="KW-1185">Reference proteome</keyword>
<accession>A0ACC0L1L9</accession>
<comment type="caution">
    <text evidence="1">The sequence shown here is derived from an EMBL/GenBank/DDBJ whole genome shotgun (WGS) entry which is preliminary data.</text>
</comment>
<name>A0ACC0L1L9_CHOFU</name>
<organism evidence="1 2">
    <name type="scientific">Choristoneura fumiferana</name>
    <name type="common">Spruce budworm moth</name>
    <name type="synonym">Archips fumiferana</name>
    <dbReference type="NCBI Taxonomy" id="7141"/>
    <lineage>
        <taxon>Eukaryota</taxon>
        <taxon>Metazoa</taxon>
        <taxon>Ecdysozoa</taxon>
        <taxon>Arthropoda</taxon>
        <taxon>Hexapoda</taxon>
        <taxon>Insecta</taxon>
        <taxon>Pterygota</taxon>
        <taxon>Neoptera</taxon>
        <taxon>Endopterygota</taxon>
        <taxon>Lepidoptera</taxon>
        <taxon>Glossata</taxon>
        <taxon>Ditrysia</taxon>
        <taxon>Tortricoidea</taxon>
        <taxon>Tortricidae</taxon>
        <taxon>Tortricinae</taxon>
        <taxon>Choristoneura</taxon>
    </lineage>
</organism>
<evidence type="ECO:0000313" key="1">
    <source>
        <dbReference type="EMBL" id="KAI8442508.1"/>
    </source>
</evidence>
<gene>
    <name evidence="1" type="ORF">MSG28_005997</name>
</gene>
<evidence type="ECO:0000313" key="2">
    <source>
        <dbReference type="Proteomes" id="UP001064048"/>
    </source>
</evidence>